<gene>
    <name evidence="2" type="ORF">GFSPODELE1_LOCUS7884</name>
</gene>
<sequence length="118" mass="12860">MAFRPHTHARTLFSLHTFLILTVLALPHITISSPLTSPPNIPNNQIQVPFNLVPTTHIDSPTTPLPSVDDIHSTSHVPMPVGGNEGHHRGSEVMTDVPRSRYGIVDLSAHIPVGFLLN</sequence>
<evidence type="ECO:0000313" key="2">
    <source>
        <dbReference type="EMBL" id="CAL1710557.1"/>
    </source>
</evidence>
<keyword evidence="3" id="KW-1185">Reference proteome</keyword>
<proteinExistence type="predicted"/>
<feature type="signal peptide" evidence="1">
    <location>
        <begin position="1"/>
        <end position="32"/>
    </location>
</feature>
<dbReference type="Proteomes" id="UP001497453">
    <property type="component" value="Chromosome 6"/>
</dbReference>
<evidence type="ECO:0000313" key="3">
    <source>
        <dbReference type="Proteomes" id="UP001497453"/>
    </source>
</evidence>
<evidence type="ECO:0000256" key="1">
    <source>
        <dbReference type="SAM" id="SignalP"/>
    </source>
</evidence>
<dbReference type="EMBL" id="OZ037949">
    <property type="protein sequence ID" value="CAL1710557.1"/>
    <property type="molecule type" value="Genomic_DNA"/>
</dbReference>
<keyword evidence="1" id="KW-0732">Signal</keyword>
<protein>
    <recommendedName>
        <fullName evidence="4">Transmembrane protein</fullName>
    </recommendedName>
</protein>
<evidence type="ECO:0008006" key="4">
    <source>
        <dbReference type="Google" id="ProtNLM"/>
    </source>
</evidence>
<accession>A0ABP1DTN4</accession>
<organism evidence="2 3">
    <name type="scientific">Somion occarium</name>
    <dbReference type="NCBI Taxonomy" id="3059160"/>
    <lineage>
        <taxon>Eukaryota</taxon>
        <taxon>Fungi</taxon>
        <taxon>Dikarya</taxon>
        <taxon>Basidiomycota</taxon>
        <taxon>Agaricomycotina</taxon>
        <taxon>Agaricomycetes</taxon>
        <taxon>Polyporales</taxon>
        <taxon>Cerrenaceae</taxon>
        <taxon>Somion</taxon>
    </lineage>
</organism>
<name>A0ABP1DTN4_9APHY</name>
<feature type="chain" id="PRO_5046301911" description="Transmembrane protein" evidence="1">
    <location>
        <begin position="33"/>
        <end position="118"/>
    </location>
</feature>
<reference evidence="3" key="1">
    <citation type="submission" date="2024-04" db="EMBL/GenBank/DDBJ databases">
        <authorList>
            <person name="Shaw F."/>
            <person name="Minotto A."/>
        </authorList>
    </citation>
    <scope>NUCLEOTIDE SEQUENCE [LARGE SCALE GENOMIC DNA]</scope>
</reference>